<dbReference type="GO" id="GO:0003677">
    <property type="term" value="F:DNA binding"/>
    <property type="evidence" value="ECO:0007669"/>
    <property type="project" value="InterPro"/>
</dbReference>
<dbReference type="EnsemblMetazoa" id="XM_030974885">
    <property type="protein sequence ID" value="XP_030830745"/>
    <property type="gene ID" value="LOC105438963"/>
</dbReference>
<dbReference type="Gene3D" id="1.10.533.10">
    <property type="entry name" value="Death Domain, Fas"/>
    <property type="match status" value="1"/>
</dbReference>
<feature type="region of interest" description="Disordered" evidence="1">
    <location>
        <begin position="98"/>
        <end position="125"/>
    </location>
</feature>
<dbReference type="SUPFAM" id="SSF47986">
    <property type="entry name" value="DEATH domain"/>
    <property type="match status" value="1"/>
</dbReference>
<keyword evidence="4" id="KW-1185">Reference proteome</keyword>
<dbReference type="GO" id="GO:0005524">
    <property type="term" value="F:ATP binding"/>
    <property type="evidence" value="ECO:0007669"/>
    <property type="project" value="InterPro"/>
</dbReference>
<dbReference type="RefSeq" id="XP_030830745.1">
    <property type="nucleotide sequence ID" value="XM_030974885.1"/>
</dbReference>
<dbReference type="Proteomes" id="UP000007110">
    <property type="component" value="Unassembled WGS sequence"/>
</dbReference>
<dbReference type="PANTHER" id="PTHR14074">
    <property type="entry name" value="HELICASE WITH DEATH DOMAIN-RELATED"/>
    <property type="match status" value="1"/>
</dbReference>
<evidence type="ECO:0000259" key="2">
    <source>
        <dbReference type="PROSITE" id="PS51192"/>
    </source>
</evidence>
<dbReference type="InterPro" id="IPR027417">
    <property type="entry name" value="P-loop_NTPase"/>
</dbReference>
<organism evidence="3 4">
    <name type="scientific">Strongylocentrotus purpuratus</name>
    <name type="common">Purple sea urchin</name>
    <dbReference type="NCBI Taxonomy" id="7668"/>
    <lineage>
        <taxon>Eukaryota</taxon>
        <taxon>Metazoa</taxon>
        <taxon>Echinodermata</taxon>
        <taxon>Eleutherozoa</taxon>
        <taxon>Echinozoa</taxon>
        <taxon>Echinoidea</taxon>
        <taxon>Euechinoidea</taxon>
        <taxon>Echinacea</taxon>
        <taxon>Camarodonta</taxon>
        <taxon>Echinidea</taxon>
        <taxon>Strongylocentrotidae</taxon>
        <taxon>Strongylocentrotus</taxon>
    </lineage>
</organism>
<dbReference type="GeneID" id="105438963"/>
<dbReference type="InterPro" id="IPR011029">
    <property type="entry name" value="DEATH-like_dom_sf"/>
</dbReference>
<dbReference type="GO" id="GO:0016787">
    <property type="term" value="F:hydrolase activity"/>
    <property type="evidence" value="ECO:0007669"/>
    <property type="project" value="InterPro"/>
</dbReference>
<dbReference type="Pfam" id="PF04851">
    <property type="entry name" value="ResIII"/>
    <property type="match status" value="1"/>
</dbReference>
<sequence length="282" mass="30982">MSSVVKIDFDDIMKDIARAIHKDSDIDNLGKALGFGQGDIGRAIDKNAQQGGDYMGTLGMLRTWQNGQELQNQKEELRSALTTAGLVNLADQYLSIPVPESAKTTERPTENRSKNEGNDEDIPVVENVCPPSDEAVELKLRDYQEEVLTPALKGQNAMVVLPTGTGKTEVAIALISRRFLARNPVGATNHRRQKSVFVVNKVPLMKQQKDRCLKYLRGKCKVAGTSGVESNPVPLDFLIDSNDLTVLTAEKLVNALKDKNIKLELSDIALACPRRMSSLPEI</sequence>
<proteinExistence type="predicted"/>
<dbReference type="SUPFAM" id="SSF52540">
    <property type="entry name" value="P-loop containing nucleoside triphosphate hydrolases"/>
    <property type="match status" value="1"/>
</dbReference>
<name>A0A7M7STQ4_STRPU</name>
<dbReference type="InterPro" id="IPR014001">
    <property type="entry name" value="Helicase_ATP-bd"/>
</dbReference>
<dbReference type="CDD" id="cd01670">
    <property type="entry name" value="Death"/>
    <property type="match status" value="1"/>
</dbReference>
<evidence type="ECO:0000256" key="1">
    <source>
        <dbReference type="SAM" id="MobiDB-lite"/>
    </source>
</evidence>
<feature type="domain" description="Helicase ATP-binding" evidence="2">
    <location>
        <begin position="148"/>
        <end position="282"/>
    </location>
</feature>
<dbReference type="InterPro" id="IPR051363">
    <property type="entry name" value="RLR_Helicase"/>
</dbReference>
<reference evidence="4" key="1">
    <citation type="submission" date="2015-02" db="EMBL/GenBank/DDBJ databases">
        <title>Genome sequencing for Strongylocentrotus purpuratus.</title>
        <authorList>
            <person name="Murali S."/>
            <person name="Liu Y."/>
            <person name="Vee V."/>
            <person name="English A."/>
            <person name="Wang M."/>
            <person name="Skinner E."/>
            <person name="Han Y."/>
            <person name="Muzny D.M."/>
            <person name="Worley K.C."/>
            <person name="Gibbs R.A."/>
        </authorList>
    </citation>
    <scope>NUCLEOTIDE SEQUENCE</scope>
</reference>
<dbReference type="InParanoid" id="A0A7M7STQ4"/>
<evidence type="ECO:0000313" key="4">
    <source>
        <dbReference type="Proteomes" id="UP000007110"/>
    </source>
</evidence>
<reference evidence="3" key="2">
    <citation type="submission" date="2021-01" db="UniProtKB">
        <authorList>
            <consortium name="EnsemblMetazoa"/>
        </authorList>
    </citation>
    <scope>IDENTIFICATION</scope>
</reference>
<protein>
    <recommendedName>
        <fullName evidence="2">Helicase ATP-binding domain-containing protein</fullName>
    </recommendedName>
</protein>
<accession>A0A7M7STQ4</accession>
<dbReference type="InterPro" id="IPR006935">
    <property type="entry name" value="Helicase/UvrB_N"/>
</dbReference>
<dbReference type="OrthoDB" id="416741at2759"/>
<dbReference type="PANTHER" id="PTHR14074:SF16">
    <property type="entry name" value="ANTIVIRAL INNATE IMMUNE RESPONSE RECEPTOR RIG-I"/>
    <property type="match status" value="1"/>
</dbReference>
<dbReference type="Gene3D" id="3.40.50.300">
    <property type="entry name" value="P-loop containing nucleotide triphosphate hydrolases"/>
    <property type="match status" value="1"/>
</dbReference>
<evidence type="ECO:0000313" key="3">
    <source>
        <dbReference type="EnsemblMetazoa" id="XP_030830745"/>
    </source>
</evidence>
<feature type="compositionally biased region" description="Basic and acidic residues" evidence="1">
    <location>
        <begin position="103"/>
        <end position="117"/>
    </location>
</feature>
<dbReference type="PROSITE" id="PS51192">
    <property type="entry name" value="HELICASE_ATP_BIND_1"/>
    <property type="match status" value="1"/>
</dbReference>
<dbReference type="AlphaFoldDB" id="A0A7M7STQ4"/>
<dbReference type="KEGG" id="spu:105438963"/>